<sequence>MRATSTLLRLAICLSSLTSLGLASVPDANPALVVRQDDESRTEEPSRSTITDPPSTESEDSPQRTTTGDRDEDRTTANDDDDEETQTGTRTGTTRRSSGSSSPTRTRFAPDAPAGGVTLISPVTLVEPTPLYKISDHVTFSWNYTSLRGTPTAVDVLVSCAEASRTWTLAPNMTFETDVAFVWDTQEDADDAEAGGLLTELYTLIVKDADAEITDSPDPGYLGAYTGFTFGLYAGIPYTPYPQWNCPGCSAGTSLLDRQAVGFALTMGLITVLSFTWFIGGLGLN</sequence>
<name>A0A084AG66_STACB</name>
<feature type="compositionally biased region" description="Polar residues" evidence="1">
    <location>
        <begin position="47"/>
        <end position="56"/>
    </location>
</feature>
<keyword evidence="2" id="KW-0812">Transmembrane</keyword>
<feature type="domain" description="DUF7137" evidence="4">
    <location>
        <begin position="112"/>
        <end position="247"/>
    </location>
</feature>
<evidence type="ECO:0000256" key="2">
    <source>
        <dbReference type="SAM" id="Phobius"/>
    </source>
</evidence>
<dbReference type="Proteomes" id="UP000028045">
    <property type="component" value="Unassembled WGS sequence"/>
</dbReference>
<feature type="compositionally biased region" description="Basic and acidic residues" evidence="1">
    <location>
        <begin position="35"/>
        <end position="46"/>
    </location>
</feature>
<feature type="compositionally biased region" description="Low complexity" evidence="1">
    <location>
        <begin position="87"/>
        <end position="107"/>
    </location>
</feature>
<proteinExistence type="predicted"/>
<protein>
    <recommendedName>
        <fullName evidence="4">DUF7137 domain-containing protein</fullName>
    </recommendedName>
</protein>
<dbReference type="AlphaFoldDB" id="A0A084AG66"/>
<keyword evidence="6" id="KW-1185">Reference proteome</keyword>
<dbReference type="EMBL" id="KL648743">
    <property type="protein sequence ID" value="KEY64295.1"/>
    <property type="molecule type" value="Genomic_DNA"/>
</dbReference>
<evidence type="ECO:0000313" key="5">
    <source>
        <dbReference type="EMBL" id="KEY64295.1"/>
    </source>
</evidence>
<dbReference type="PANTHER" id="PTHR42028:SF1">
    <property type="entry name" value="YALI0E30657P"/>
    <property type="match status" value="1"/>
</dbReference>
<dbReference type="HOGENOM" id="CLU_058864_0_0_1"/>
<reference evidence="5 6" key="1">
    <citation type="journal article" date="2014" name="BMC Genomics">
        <title>Comparative genome sequencing reveals chemotype-specific gene clusters in the toxigenic black mold Stachybotrys.</title>
        <authorList>
            <person name="Semeiks J."/>
            <person name="Borek D."/>
            <person name="Otwinowski Z."/>
            <person name="Grishin N.V."/>
        </authorList>
    </citation>
    <scope>NUCLEOTIDE SEQUENCE [LARGE SCALE GENOMIC DNA]</scope>
    <source>
        <strain evidence="6">CBS 109288 / IBT 7711</strain>
    </source>
</reference>
<dbReference type="Pfam" id="PF23585">
    <property type="entry name" value="DUF7137"/>
    <property type="match status" value="1"/>
</dbReference>
<feature type="signal peptide" evidence="3">
    <location>
        <begin position="1"/>
        <end position="23"/>
    </location>
</feature>
<organism evidence="5 6">
    <name type="scientific">Stachybotrys chartarum (strain CBS 109288 / IBT 7711)</name>
    <name type="common">Toxic black mold</name>
    <name type="synonym">Stilbospora chartarum</name>
    <dbReference type="NCBI Taxonomy" id="1280523"/>
    <lineage>
        <taxon>Eukaryota</taxon>
        <taxon>Fungi</taxon>
        <taxon>Dikarya</taxon>
        <taxon>Ascomycota</taxon>
        <taxon>Pezizomycotina</taxon>
        <taxon>Sordariomycetes</taxon>
        <taxon>Hypocreomycetidae</taxon>
        <taxon>Hypocreales</taxon>
        <taxon>Stachybotryaceae</taxon>
        <taxon>Stachybotrys</taxon>
    </lineage>
</organism>
<keyword evidence="2" id="KW-0472">Membrane</keyword>
<evidence type="ECO:0000256" key="1">
    <source>
        <dbReference type="SAM" id="MobiDB-lite"/>
    </source>
</evidence>
<feature type="compositionally biased region" description="Basic and acidic residues" evidence="1">
    <location>
        <begin position="67"/>
        <end position="77"/>
    </location>
</feature>
<dbReference type="OrthoDB" id="2435509at2759"/>
<evidence type="ECO:0000313" key="6">
    <source>
        <dbReference type="Proteomes" id="UP000028045"/>
    </source>
</evidence>
<evidence type="ECO:0000259" key="4">
    <source>
        <dbReference type="Pfam" id="PF23585"/>
    </source>
</evidence>
<accession>A0A084AG66</accession>
<keyword evidence="3" id="KW-0732">Signal</keyword>
<feature type="region of interest" description="Disordered" evidence="1">
    <location>
        <begin position="33"/>
        <end position="117"/>
    </location>
</feature>
<evidence type="ECO:0000256" key="3">
    <source>
        <dbReference type="SAM" id="SignalP"/>
    </source>
</evidence>
<gene>
    <name evidence="5" type="ORF">S7711_06341</name>
</gene>
<dbReference type="InterPro" id="IPR055561">
    <property type="entry name" value="DUF7137"/>
</dbReference>
<dbReference type="PANTHER" id="PTHR42028">
    <property type="entry name" value="CHROMOSOME 1, WHOLE GENOME SHOTGUN SEQUENCE"/>
    <property type="match status" value="1"/>
</dbReference>
<feature type="chain" id="PRO_5001770859" description="DUF7137 domain-containing protein" evidence="3">
    <location>
        <begin position="24"/>
        <end position="285"/>
    </location>
</feature>
<feature type="transmembrane region" description="Helical" evidence="2">
    <location>
        <begin position="260"/>
        <end position="284"/>
    </location>
</feature>
<keyword evidence="2" id="KW-1133">Transmembrane helix</keyword>